<dbReference type="SUPFAM" id="SSF52374">
    <property type="entry name" value="Nucleotidylyl transferase"/>
    <property type="match status" value="1"/>
</dbReference>
<dbReference type="KEGG" id="sinu:IMZ28_01255"/>
<comment type="function">
    <text evidence="1 11">Catalyzes the reversible adenylation of nicotinate mononucleotide (NaMN) to nicotinic acid adenine dinucleotide (NaAD).</text>
</comment>
<dbReference type="GO" id="GO:0004515">
    <property type="term" value="F:nicotinate-nucleotide adenylyltransferase activity"/>
    <property type="evidence" value="ECO:0007669"/>
    <property type="project" value="UniProtKB-UniRule"/>
</dbReference>
<dbReference type="GO" id="GO:0005524">
    <property type="term" value="F:ATP binding"/>
    <property type="evidence" value="ECO:0007669"/>
    <property type="project" value="UniProtKB-KW"/>
</dbReference>
<dbReference type="NCBIfam" id="TIGR00482">
    <property type="entry name" value="nicotinate (nicotinamide) nucleotide adenylyltransferase"/>
    <property type="match status" value="1"/>
</dbReference>
<evidence type="ECO:0000256" key="3">
    <source>
        <dbReference type="ARBA" id="ARBA00009014"/>
    </source>
</evidence>
<dbReference type="PANTHER" id="PTHR39321">
    <property type="entry name" value="NICOTINATE-NUCLEOTIDE ADENYLYLTRANSFERASE-RELATED"/>
    <property type="match status" value="1"/>
</dbReference>
<comment type="catalytic activity">
    <reaction evidence="10 11">
        <text>nicotinate beta-D-ribonucleotide + ATP + H(+) = deamido-NAD(+) + diphosphate</text>
        <dbReference type="Rhea" id="RHEA:22860"/>
        <dbReference type="ChEBI" id="CHEBI:15378"/>
        <dbReference type="ChEBI" id="CHEBI:30616"/>
        <dbReference type="ChEBI" id="CHEBI:33019"/>
        <dbReference type="ChEBI" id="CHEBI:57502"/>
        <dbReference type="ChEBI" id="CHEBI:58437"/>
        <dbReference type="EC" id="2.7.7.18"/>
    </reaction>
</comment>
<dbReference type="HAMAP" id="MF_00244">
    <property type="entry name" value="NaMN_adenylyltr"/>
    <property type="match status" value="1"/>
</dbReference>
<keyword evidence="7 11" id="KW-0547">Nucleotide-binding</keyword>
<evidence type="ECO:0000256" key="5">
    <source>
        <dbReference type="ARBA" id="ARBA00022679"/>
    </source>
</evidence>
<organism evidence="13 14">
    <name type="scientific">Sulfurovum indicum</name>
    <dbReference type="NCBI Taxonomy" id="2779528"/>
    <lineage>
        <taxon>Bacteria</taxon>
        <taxon>Pseudomonadati</taxon>
        <taxon>Campylobacterota</taxon>
        <taxon>Epsilonproteobacteria</taxon>
        <taxon>Campylobacterales</taxon>
        <taxon>Sulfurovaceae</taxon>
        <taxon>Sulfurovum</taxon>
    </lineage>
</organism>
<proteinExistence type="inferred from homology"/>
<dbReference type="Pfam" id="PF01467">
    <property type="entry name" value="CTP_transf_like"/>
    <property type="match status" value="1"/>
</dbReference>
<keyword evidence="6 11" id="KW-0548">Nucleotidyltransferase</keyword>
<evidence type="ECO:0000313" key="13">
    <source>
        <dbReference type="EMBL" id="QOR62136.1"/>
    </source>
</evidence>
<dbReference type="CDD" id="cd02165">
    <property type="entry name" value="NMNAT"/>
    <property type="match status" value="1"/>
</dbReference>
<name>A0A7M1S490_9BACT</name>
<evidence type="ECO:0000256" key="1">
    <source>
        <dbReference type="ARBA" id="ARBA00002324"/>
    </source>
</evidence>
<evidence type="ECO:0000256" key="7">
    <source>
        <dbReference type="ARBA" id="ARBA00022741"/>
    </source>
</evidence>
<evidence type="ECO:0000256" key="6">
    <source>
        <dbReference type="ARBA" id="ARBA00022695"/>
    </source>
</evidence>
<keyword evidence="5 11" id="KW-0808">Transferase</keyword>
<evidence type="ECO:0000256" key="4">
    <source>
        <dbReference type="ARBA" id="ARBA00022642"/>
    </source>
</evidence>
<evidence type="ECO:0000256" key="8">
    <source>
        <dbReference type="ARBA" id="ARBA00022840"/>
    </source>
</evidence>
<keyword evidence="9 11" id="KW-0520">NAD</keyword>
<comment type="similarity">
    <text evidence="3 11">Belongs to the NadD family.</text>
</comment>
<dbReference type="GO" id="GO:0009435">
    <property type="term" value="P:NAD+ biosynthetic process"/>
    <property type="evidence" value="ECO:0007669"/>
    <property type="project" value="UniProtKB-UniRule"/>
</dbReference>
<dbReference type="InterPro" id="IPR004821">
    <property type="entry name" value="Cyt_trans-like"/>
</dbReference>
<evidence type="ECO:0000256" key="2">
    <source>
        <dbReference type="ARBA" id="ARBA00005019"/>
    </source>
</evidence>
<evidence type="ECO:0000313" key="14">
    <source>
        <dbReference type="Proteomes" id="UP000595074"/>
    </source>
</evidence>
<keyword evidence="14" id="KW-1185">Reference proteome</keyword>
<feature type="domain" description="Cytidyltransferase-like" evidence="12">
    <location>
        <begin position="11"/>
        <end position="164"/>
    </location>
</feature>
<gene>
    <name evidence="11 13" type="primary">nadD</name>
    <name evidence="13" type="ORF">IMZ28_01255</name>
</gene>
<sequence>MVNRPKPAVAIFGGSFDPPHRGHQEIVQKALESLDIDKLLVLPAYLNPFKSSSLASAEQRLAWCHQLFDETPNVIVDDYEIRQGKSIRTSQSVKHFSDTYEVKYLIIGADNLSTLTEWHEFEWLNKTITWVIVTRRGYELDTSVLHSWRVLTLDTPVSSTRIRKKKQLEHVDSKIKDSVKNTLKG</sequence>
<accession>A0A7M1S490</accession>
<dbReference type="Gene3D" id="3.40.50.620">
    <property type="entry name" value="HUPs"/>
    <property type="match status" value="1"/>
</dbReference>
<evidence type="ECO:0000256" key="10">
    <source>
        <dbReference type="ARBA" id="ARBA00048721"/>
    </source>
</evidence>
<keyword evidence="8 11" id="KW-0067">ATP-binding</keyword>
<evidence type="ECO:0000259" key="12">
    <source>
        <dbReference type="Pfam" id="PF01467"/>
    </source>
</evidence>
<evidence type="ECO:0000256" key="11">
    <source>
        <dbReference type="HAMAP-Rule" id="MF_00244"/>
    </source>
</evidence>
<dbReference type="EC" id="2.7.7.18" evidence="11"/>
<comment type="pathway">
    <text evidence="2 11">Cofactor biosynthesis; NAD(+) biosynthesis; deamido-NAD(+) from nicotinate D-ribonucleotide: step 1/1.</text>
</comment>
<dbReference type="UniPathway" id="UPA00253">
    <property type="reaction ID" value="UER00332"/>
</dbReference>
<dbReference type="Proteomes" id="UP000595074">
    <property type="component" value="Chromosome"/>
</dbReference>
<evidence type="ECO:0000256" key="9">
    <source>
        <dbReference type="ARBA" id="ARBA00023027"/>
    </source>
</evidence>
<dbReference type="InterPro" id="IPR014729">
    <property type="entry name" value="Rossmann-like_a/b/a_fold"/>
</dbReference>
<reference evidence="13 14" key="1">
    <citation type="submission" date="2020-10" db="EMBL/GenBank/DDBJ databases">
        <title>The genome of sulfurovum sp.</title>
        <authorList>
            <person name="Xie S."/>
            <person name="Shao Z."/>
            <person name="Jiang L."/>
        </authorList>
    </citation>
    <scope>NUCLEOTIDE SEQUENCE [LARGE SCALE GENOMIC DNA]</scope>
    <source>
        <strain evidence="13 14">ST-419</strain>
    </source>
</reference>
<dbReference type="AlphaFoldDB" id="A0A7M1S490"/>
<dbReference type="InterPro" id="IPR005248">
    <property type="entry name" value="NadD/NMNAT"/>
</dbReference>
<dbReference type="EMBL" id="CP063164">
    <property type="protein sequence ID" value="QOR62136.1"/>
    <property type="molecule type" value="Genomic_DNA"/>
</dbReference>
<protein>
    <recommendedName>
        <fullName evidence="11">Probable nicotinate-nucleotide adenylyltransferase</fullName>
        <ecNumber evidence="11">2.7.7.18</ecNumber>
    </recommendedName>
    <alternativeName>
        <fullName evidence="11">Deamido-NAD(+) diphosphorylase</fullName>
    </alternativeName>
    <alternativeName>
        <fullName evidence="11">Deamido-NAD(+) pyrophosphorylase</fullName>
    </alternativeName>
    <alternativeName>
        <fullName evidence="11">Nicotinate mononucleotide adenylyltransferase</fullName>
        <shortName evidence="11">NaMN adenylyltransferase</shortName>
    </alternativeName>
</protein>
<dbReference type="RefSeq" id="WP_197548837.1">
    <property type="nucleotide sequence ID" value="NZ_CP063164.1"/>
</dbReference>
<dbReference type="NCBIfam" id="TIGR00125">
    <property type="entry name" value="cyt_tran_rel"/>
    <property type="match status" value="1"/>
</dbReference>
<dbReference type="PANTHER" id="PTHR39321:SF3">
    <property type="entry name" value="PHOSPHOPANTETHEINE ADENYLYLTRANSFERASE"/>
    <property type="match status" value="1"/>
</dbReference>
<keyword evidence="4 11" id="KW-0662">Pyridine nucleotide biosynthesis</keyword>